<dbReference type="AlphaFoldDB" id="A0A310SR09"/>
<dbReference type="EMBL" id="KQ761467">
    <property type="protein sequence ID" value="OAD57508.1"/>
    <property type="molecule type" value="Genomic_DNA"/>
</dbReference>
<dbReference type="Proteomes" id="UP000250275">
    <property type="component" value="Unassembled WGS sequence"/>
</dbReference>
<protein>
    <submittedName>
        <fullName evidence="1">Uncharacterized protein</fullName>
    </submittedName>
</protein>
<proteinExistence type="predicted"/>
<gene>
    <name evidence="1" type="ORF">WN48_01917</name>
</gene>
<name>A0A310SR09_9HYME</name>
<accession>A0A310SR09</accession>
<evidence type="ECO:0000313" key="1">
    <source>
        <dbReference type="EMBL" id="OAD57508.1"/>
    </source>
</evidence>
<keyword evidence="2" id="KW-1185">Reference proteome</keyword>
<reference evidence="1 2" key="1">
    <citation type="submission" date="2015-07" db="EMBL/GenBank/DDBJ databases">
        <title>The genome of Eufriesea mexicana.</title>
        <authorList>
            <person name="Pan H."/>
            <person name="Kapheim K."/>
        </authorList>
    </citation>
    <scope>NUCLEOTIDE SEQUENCE [LARGE SCALE GENOMIC DNA]</scope>
    <source>
        <strain evidence="1">0111107269</strain>
        <tissue evidence="1">Whole body</tissue>
    </source>
</reference>
<organism evidence="1 2">
    <name type="scientific">Eufriesea mexicana</name>
    <dbReference type="NCBI Taxonomy" id="516756"/>
    <lineage>
        <taxon>Eukaryota</taxon>
        <taxon>Metazoa</taxon>
        <taxon>Ecdysozoa</taxon>
        <taxon>Arthropoda</taxon>
        <taxon>Hexapoda</taxon>
        <taxon>Insecta</taxon>
        <taxon>Pterygota</taxon>
        <taxon>Neoptera</taxon>
        <taxon>Endopterygota</taxon>
        <taxon>Hymenoptera</taxon>
        <taxon>Apocrita</taxon>
        <taxon>Aculeata</taxon>
        <taxon>Apoidea</taxon>
        <taxon>Anthophila</taxon>
        <taxon>Apidae</taxon>
        <taxon>Eufriesea</taxon>
    </lineage>
</organism>
<sequence length="218" mass="25733">MSWNYWKGGCTKSEIDIPKDYKHLTEMDQVQELFWLRTDIDKLKAIWITGNEINLRGFAFKKLCQCSFQKFKEEFLGKHARSKKSVLNTEIVVTISEAAVKTDNFVCFELVRERSSRFSVSWFADLKKRKRFITEQEEAIKERKEDETEYAGVRRLPISSCLEFHLAQLDILKCENSDCQLENSHKLPPRETIPYFERIGIIVINVKGLTLEKERKER</sequence>
<evidence type="ECO:0000313" key="2">
    <source>
        <dbReference type="Proteomes" id="UP000250275"/>
    </source>
</evidence>